<feature type="transmembrane region" description="Helical" evidence="6">
    <location>
        <begin position="217"/>
        <end position="237"/>
    </location>
</feature>
<keyword evidence="5 6" id="KW-0472">Membrane</keyword>
<keyword evidence="4 6" id="KW-1133">Transmembrane helix</keyword>
<dbReference type="AlphaFoldDB" id="R6CIM3"/>
<dbReference type="PANTHER" id="PTHR16119">
    <property type="entry name" value="TRANSMEMBRANE PROTEIN 144"/>
    <property type="match status" value="1"/>
</dbReference>
<reference evidence="7" key="1">
    <citation type="submission" date="2012-11" db="EMBL/GenBank/DDBJ databases">
        <title>Dependencies among metagenomic species, viruses, plasmids and units of genetic variation.</title>
        <authorList>
            <person name="Nielsen H.B."/>
            <person name="Almeida M."/>
            <person name="Juncker A.S."/>
            <person name="Rasmussen S."/>
            <person name="Li J."/>
            <person name="Sunagawa S."/>
            <person name="Plichta D."/>
            <person name="Gautier L."/>
            <person name="Le Chatelier E."/>
            <person name="Peletier E."/>
            <person name="Bonde I."/>
            <person name="Nielsen T."/>
            <person name="Manichanh C."/>
            <person name="Arumugam M."/>
            <person name="Batto J."/>
            <person name="Santos M.B.Q.D."/>
            <person name="Blom N."/>
            <person name="Borruel N."/>
            <person name="Burgdorf K.S."/>
            <person name="Boumezbeur F."/>
            <person name="Casellas F."/>
            <person name="Dore J."/>
            <person name="Guarner F."/>
            <person name="Hansen T."/>
            <person name="Hildebrand F."/>
            <person name="Kaas R.S."/>
            <person name="Kennedy S."/>
            <person name="Kristiansen K."/>
            <person name="Kultima J.R."/>
            <person name="Leonard P."/>
            <person name="Levenez F."/>
            <person name="Lund O."/>
            <person name="Moumen B."/>
            <person name="Le Paslier D."/>
            <person name="Pons N."/>
            <person name="Pedersen O."/>
            <person name="Prifti E."/>
            <person name="Qin J."/>
            <person name="Raes J."/>
            <person name="Tap J."/>
            <person name="Tims S."/>
            <person name="Ussery D.W."/>
            <person name="Yamada T."/>
            <person name="MetaHit consortium"/>
            <person name="Renault P."/>
            <person name="Sicheritz-Ponten T."/>
            <person name="Bork P."/>
            <person name="Wang J."/>
            <person name="Brunak S."/>
            <person name="Ehrlich S.D."/>
        </authorList>
    </citation>
    <scope>NUCLEOTIDE SEQUENCE [LARGE SCALE GENOMIC DNA]</scope>
</reference>
<evidence type="ECO:0000256" key="2">
    <source>
        <dbReference type="ARBA" id="ARBA00006117"/>
    </source>
</evidence>
<feature type="transmembrane region" description="Helical" evidence="6">
    <location>
        <begin position="84"/>
        <end position="106"/>
    </location>
</feature>
<gene>
    <name evidence="7" type="ORF">BN509_02242</name>
</gene>
<dbReference type="GO" id="GO:0015144">
    <property type="term" value="F:carbohydrate transmembrane transporter activity"/>
    <property type="evidence" value="ECO:0007669"/>
    <property type="project" value="InterPro"/>
</dbReference>
<feature type="transmembrane region" description="Helical" evidence="6">
    <location>
        <begin position="45"/>
        <end position="64"/>
    </location>
</feature>
<keyword evidence="3 6" id="KW-0812">Transmembrane</keyword>
<evidence type="ECO:0000313" key="8">
    <source>
        <dbReference type="Proteomes" id="UP000018362"/>
    </source>
</evidence>
<feature type="transmembrane region" description="Helical" evidence="6">
    <location>
        <begin position="286"/>
        <end position="307"/>
    </location>
</feature>
<evidence type="ECO:0000256" key="1">
    <source>
        <dbReference type="ARBA" id="ARBA00004141"/>
    </source>
</evidence>
<evidence type="ECO:0000313" key="7">
    <source>
        <dbReference type="EMBL" id="CDA71361.1"/>
    </source>
</evidence>
<dbReference type="InterPro" id="IPR010651">
    <property type="entry name" value="Sugar_transport"/>
</dbReference>
<dbReference type="GO" id="GO:0016020">
    <property type="term" value="C:membrane"/>
    <property type="evidence" value="ECO:0007669"/>
    <property type="project" value="UniProtKB-SubCell"/>
</dbReference>
<feature type="transmembrane region" description="Helical" evidence="6">
    <location>
        <begin position="118"/>
        <end position="138"/>
    </location>
</feature>
<feature type="transmembrane region" description="Helical" evidence="6">
    <location>
        <begin position="144"/>
        <end position="166"/>
    </location>
</feature>
<dbReference type="Pfam" id="PF07168">
    <property type="entry name" value="Ureide_permease"/>
    <property type="match status" value="2"/>
</dbReference>
<proteinExistence type="inferred from homology"/>
<dbReference type="InterPro" id="IPR009834">
    <property type="entry name" value="Ureide_permease"/>
</dbReference>
<accession>R6CIM3</accession>
<sequence length="339" mass="36071">MILVENYFLAILCCVVCCICWGSWANTQKMVAAKNWSFELFYWDLTIGLFLTAALAAVTLGSMGSEGRTFFEDITAMDWNSIKYAILGGIVWNFGNIFLTAAIAVAGMSVGFPIGGGLAWIGGIIFNYLLIAFTGQAYPGNQLLLWIGVAVIIIAILICGKAYGRLSSGKSGVTPKKGILLAVMAGLAIMFFYGLVVKSLDPQYVTGGTGTLSPYTGVFFFALGVLVSTPIFNSIAMRNPVSGNKVTMKDYFAGSTRTHLIGVLGGLIWMGGMVVSFMGAGAANPAISYALSNASPVVAMIWGVFVWKEFKGAPKGTNSLISSMFILFILGLVLITFSN</sequence>
<comment type="similarity">
    <text evidence="2">Belongs to the GRP transporter (TC 2.A.7.5) family.</text>
</comment>
<feature type="transmembrane region" description="Helical" evidence="6">
    <location>
        <begin position="6"/>
        <end position="24"/>
    </location>
</feature>
<dbReference type="RefSeq" id="WP_022126353.1">
    <property type="nucleotide sequence ID" value="NZ_FR881026.1"/>
</dbReference>
<name>R6CIM3_9BACT</name>
<comment type="caution">
    <text evidence="7">The sequence shown here is derived from an EMBL/GenBank/DDBJ whole genome shotgun (WGS) entry which is preliminary data.</text>
</comment>
<evidence type="ECO:0000256" key="4">
    <source>
        <dbReference type="ARBA" id="ARBA00022989"/>
    </source>
</evidence>
<feature type="transmembrane region" description="Helical" evidence="6">
    <location>
        <begin position="258"/>
        <end position="280"/>
    </location>
</feature>
<evidence type="ECO:0000256" key="3">
    <source>
        <dbReference type="ARBA" id="ARBA00022692"/>
    </source>
</evidence>
<organism evidence="7 8">
    <name type="scientific">Phocaeicola coprocola CAG:162</name>
    <dbReference type="NCBI Taxonomy" id="1263040"/>
    <lineage>
        <taxon>Bacteria</taxon>
        <taxon>Pseudomonadati</taxon>
        <taxon>Bacteroidota</taxon>
        <taxon>Bacteroidia</taxon>
        <taxon>Bacteroidales</taxon>
        <taxon>Bacteroidaceae</taxon>
        <taxon>Phocaeicola</taxon>
    </lineage>
</organism>
<protein>
    <submittedName>
        <fullName evidence="7">Putative integral membrane protein</fullName>
    </submittedName>
</protein>
<comment type="subcellular location">
    <subcellularLocation>
        <location evidence="1">Membrane</location>
        <topology evidence="1">Multi-pass membrane protein</topology>
    </subcellularLocation>
</comment>
<evidence type="ECO:0000256" key="6">
    <source>
        <dbReference type="SAM" id="Phobius"/>
    </source>
</evidence>
<feature type="transmembrane region" description="Helical" evidence="6">
    <location>
        <begin position="178"/>
        <end position="197"/>
    </location>
</feature>
<dbReference type="PANTHER" id="PTHR16119:SF17">
    <property type="entry name" value="TRANSMEMBRANE PROTEIN 144"/>
    <property type="match status" value="1"/>
</dbReference>
<evidence type="ECO:0000256" key="5">
    <source>
        <dbReference type="ARBA" id="ARBA00023136"/>
    </source>
</evidence>
<dbReference type="EMBL" id="CBCJ010000171">
    <property type="protein sequence ID" value="CDA71361.1"/>
    <property type="molecule type" value="Genomic_DNA"/>
</dbReference>
<dbReference type="Proteomes" id="UP000018362">
    <property type="component" value="Unassembled WGS sequence"/>
</dbReference>
<feature type="transmembrane region" description="Helical" evidence="6">
    <location>
        <begin position="319"/>
        <end position="337"/>
    </location>
</feature>